<feature type="domain" description="DNA polymerase III beta sliding clamp C-terminal" evidence="13">
    <location>
        <begin position="258"/>
        <end position="378"/>
    </location>
</feature>
<evidence type="ECO:0000259" key="13">
    <source>
        <dbReference type="Pfam" id="PF02768"/>
    </source>
</evidence>
<keyword evidence="5 10" id="KW-0808">Transferase</keyword>
<dbReference type="GO" id="GO:0005737">
    <property type="term" value="C:cytoplasm"/>
    <property type="evidence" value="ECO:0007669"/>
    <property type="project" value="UniProtKB-SubCell"/>
</dbReference>
<keyword evidence="8 10" id="KW-0239">DNA-directed DNA polymerase</keyword>
<dbReference type="SMART" id="SM00480">
    <property type="entry name" value="POL3Bc"/>
    <property type="match status" value="1"/>
</dbReference>
<comment type="caution">
    <text evidence="14">The sequence shown here is derived from an EMBL/GenBank/DDBJ whole genome shotgun (WGS) entry which is preliminary data.</text>
</comment>
<dbReference type="Gene3D" id="3.10.150.10">
    <property type="entry name" value="DNA Polymerase III, subunit A, domain 2"/>
    <property type="match status" value="1"/>
</dbReference>
<evidence type="ECO:0000256" key="3">
    <source>
        <dbReference type="ARBA" id="ARBA00021035"/>
    </source>
</evidence>
<proteinExistence type="inferred from homology"/>
<feature type="domain" description="DNA polymerase III beta sliding clamp central" evidence="12">
    <location>
        <begin position="140"/>
        <end position="255"/>
    </location>
</feature>
<dbReference type="Pfam" id="PF02767">
    <property type="entry name" value="DNA_pol3_beta_2"/>
    <property type="match status" value="1"/>
</dbReference>
<dbReference type="Pfam" id="PF00712">
    <property type="entry name" value="DNA_pol3_beta"/>
    <property type="match status" value="1"/>
</dbReference>
<dbReference type="CDD" id="cd00140">
    <property type="entry name" value="beta_clamp"/>
    <property type="match status" value="1"/>
</dbReference>
<dbReference type="GO" id="GO:0009360">
    <property type="term" value="C:DNA polymerase III complex"/>
    <property type="evidence" value="ECO:0007669"/>
    <property type="project" value="InterPro"/>
</dbReference>
<dbReference type="SUPFAM" id="SSF55979">
    <property type="entry name" value="DNA clamp"/>
    <property type="match status" value="3"/>
</dbReference>
<sequence length="381" mass="42849">MKVKLAHPLFIKMLTASARAIDNRAVIPILSGIHIEVHDDTLDMIATNHELTIIHHLKPNNEKTEDVPTLQILEDGAVVAPAKLLLDITRRMKADSLEITTDHHQNITLTQGDLSYQIHGMNPEEYPLPPTFEESTEVRLESEAFRELLDKVSFAASRDESRPVLKGVRLMQEGKKLIATATDSHRLAESNMTLTTDEVVLKEPIILPAKHIPDIIALLSEEKETVYLQTDLRTLALKGQTFDLFLRLLNGTYPDTRMIIPKTGKSIVETDREPLLQALERALVIAQYNRNQTVRLTADEGTIMLYTVHPELGTFSEPLSGSTPQGEALSIWFNGQYLLDALKHLKQDRIVFWFNGALSPFVVKEKAADHILHLIVPVKTH</sequence>
<dbReference type="Gene3D" id="3.70.10.10">
    <property type="match status" value="1"/>
</dbReference>
<dbReference type="InterPro" id="IPR022634">
    <property type="entry name" value="DNA_polIII_beta_N"/>
</dbReference>
<evidence type="ECO:0000256" key="5">
    <source>
        <dbReference type="ARBA" id="ARBA00022679"/>
    </source>
</evidence>
<dbReference type="PANTHER" id="PTHR30478:SF0">
    <property type="entry name" value="BETA SLIDING CLAMP"/>
    <property type="match status" value="1"/>
</dbReference>
<comment type="subunit">
    <text evidence="10">Forms a ring-shaped head-to-tail homodimer around DNA.</text>
</comment>
<dbReference type="GO" id="GO:0003887">
    <property type="term" value="F:DNA-directed DNA polymerase activity"/>
    <property type="evidence" value="ECO:0007669"/>
    <property type="project" value="UniProtKB-UniRule"/>
</dbReference>
<keyword evidence="6 10" id="KW-0548">Nucleotidyltransferase</keyword>
<feature type="domain" description="DNA polymerase III beta sliding clamp N-terminal" evidence="11">
    <location>
        <begin position="1"/>
        <end position="128"/>
    </location>
</feature>
<dbReference type="InterPro" id="IPR001001">
    <property type="entry name" value="DNA_polIII_beta"/>
</dbReference>
<name>A0A2R6Y207_9BACL</name>
<evidence type="ECO:0000259" key="11">
    <source>
        <dbReference type="Pfam" id="PF00712"/>
    </source>
</evidence>
<evidence type="ECO:0000256" key="4">
    <source>
        <dbReference type="ARBA" id="ARBA00022490"/>
    </source>
</evidence>
<keyword evidence="7 10" id="KW-0235">DNA replication</keyword>
<dbReference type="InterPro" id="IPR022637">
    <property type="entry name" value="DNA_polIII_beta_cen"/>
</dbReference>
<dbReference type="GO" id="GO:0008408">
    <property type="term" value="F:3'-5' exonuclease activity"/>
    <property type="evidence" value="ECO:0007669"/>
    <property type="project" value="InterPro"/>
</dbReference>
<gene>
    <name evidence="14" type="ORF">BSOLF_2742</name>
</gene>
<reference evidence="15" key="1">
    <citation type="journal article" date="2018" name="Sci. Rep.">
        <title>Lignite coal burning seam in the remote Altai Mountains harbors a hydrogen-driven thermophilic microbial community.</title>
        <authorList>
            <person name="Kadnikov V.V."/>
            <person name="Mardanov A.V."/>
            <person name="Ivasenko D.A."/>
            <person name="Antsiferov D.V."/>
            <person name="Beletsky A.V."/>
            <person name="Karnachuk O.V."/>
            <person name="Ravin N.V."/>
        </authorList>
    </citation>
    <scope>NUCLEOTIDE SEQUENCE [LARGE SCALE GENOMIC DNA]</scope>
</reference>
<evidence type="ECO:0000256" key="6">
    <source>
        <dbReference type="ARBA" id="ARBA00022695"/>
    </source>
</evidence>
<dbReference type="PANTHER" id="PTHR30478">
    <property type="entry name" value="DNA POLYMERASE III SUBUNIT BETA"/>
    <property type="match status" value="1"/>
</dbReference>
<organism evidence="14 15">
    <name type="scientific">Candidatus Carbonibacillus altaicus</name>
    <dbReference type="NCBI Taxonomy" id="2163959"/>
    <lineage>
        <taxon>Bacteria</taxon>
        <taxon>Bacillati</taxon>
        <taxon>Bacillota</taxon>
        <taxon>Bacilli</taxon>
        <taxon>Bacillales</taxon>
        <taxon>Candidatus Carbonibacillus</taxon>
    </lineage>
</organism>
<evidence type="ECO:0000259" key="12">
    <source>
        <dbReference type="Pfam" id="PF02767"/>
    </source>
</evidence>
<comment type="function">
    <text evidence="10">Confers DNA tethering and processivity to DNA polymerases and other proteins. Acts as a clamp, forming a ring around DNA (a reaction catalyzed by the clamp-loading complex) which diffuses in an ATP-independent manner freely and bidirectionally along dsDNA. Initially characterized for its ability to contact the catalytic subunit of DNA polymerase III (Pol III), a complex, multichain enzyme responsible for most of the replicative synthesis in bacteria; Pol III exhibits 3'-5' exonuclease proofreading activity. The beta chain is required for initiation of replication as well as for processivity of DNA replication.</text>
</comment>
<accession>A0A2R6Y207</accession>
<dbReference type="Pfam" id="PF02768">
    <property type="entry name" value="DNA_pol3_beta_3"/>
    <property type="match status" value="1"/>
</dbReference>
<evidence type="ECO:0000256" key="8">
    <source>
        <dbReference type="ARBA" id="ARBA00022932"/>
    </source>
</evidence>
<dbReference type="AlphaFoldDB" id="A0A2R6Y207"/>
<dbReference type="PIRSF" id="PIRSF000804">
    <property type="entry name" value="DNA_pol_III_b"/>
    <property type="match status" value="1"/>
</dbReference>
<keyword evidence="4 10" id="KW-0963">Cytoplasm</keyword>
<dbReference type="GO" id="GO:0006271">
    <property type="term" value="P:DNA strand elongation involved in DNA replication"/>
    <property type="evidence" value="ECO:0007669"/>
    <property type="project" value="TreeGrafter"/>
</dbReference>
<evidence type="ECO:0000256" key="1">
    <source>
        <dbReference type="ARBA" id="ARBA00004496"/>
    </source>
</evidence>
<evidence type="ECO:0000256" key="7">
    <source>
        <dbReference type="ARBA" id="ARBA00022705"/>
    </source>
</evidence>
<evidence type="ECO:0000313" key="14">
    <source>
        <dbReference type="EMBL" id="PTQ56691.1"/>
    </source>
</evidence>
<protein>
    <recommendedName>
        <fullName evidence="3 10">Beta sliding clamp</fullName>
    </recommendedName>
</protein>
<evidence type="ECO:0000256" key="9">
    <source>
        <dbReference type="ARBA" id="ARBA00023125"/>
    </source>
</evidence>
<dbReference type="GO" id="GO:0003677">
    <property type="term" value="F:DNA binding"/>
    <property type="evidence" value="ECO:0007669"/>
    <property type="project" value="UniProtKB-UniRule"/>
</dbReference>
<keyword evidence="9" id="KW-0238">DNA-binding</keyword>
<dbReference type="Proteomes" id="UP000244338">
    <property type="component" value="Unassembled WGS sequence"/>
</dbReference>
<evidence type="ECO:0000256" key="10">
    <source>
        <dbReference type="PIRNR" id="PIRNR000804"/>
    </source>
</evidence>
<dbReference type="InterPro" id="IPR022635">
    <property type="entry name" value="DNA_polIII_beta_C"/>
</dbReference>
<comment type="similarity">
    <text evidence="2 10">Belongs to the beta sliding clamp family.</text>
</comment>
<comment type="subcellular location">
    <subcellularLocation>
        <location evidence="1 10">Cytoplasm</location>
    </subcellularLocation>
</comment>
<evidence type="ECO:0000313" key="15">
    <source>
        <dbReference type="Proteomes" id="UP000244338"/>
    </source>
</evidence>
<evidence type="ECO:0000256" key="2">
    <source>
        <dbReference type="ARBA" id="ARBA00010752"/>
    </source>
</evidence>
<dbReference type="NCBIfam" id="TIGR00663">
    <property type="entry name" value="dnan"/>
    <property type="match status" value="1"/>
</dbReference>
<dbReference type="InterPro" id="IPR046938">
    <property type="entry name" value="DNA_clamp_sf"/>
</dbReference>
<dbReference type="EMBL" id="PEBX01000021">
    <property type="protein sequence ID" value="PTQ56691.1"/>
    <property type="molecule type" value="Genomic_DNA"/>
</dbReference>